<dbReference type="Gene3D" id="3.40.50.1820">
    <property type="entry name" value="alpha/beta hydrolase"/>
    <property type="match status" value="1"/>
</dbReference>
<reference evidence="2 3" key="1">
    <citation type="submission" date="2016-10" db="EMBL/GenBank/DDBJ databases">
        <title>Genome sequence of Mycobacterium talmonii.</title>
        <authorList>
            <person name="Greninger A.L."/>
            <person name="Elliott B."/>
            <person name="Vasireddy S."/>
            <person name="Vasireddy R."/>
        </authorList>
    </citation>
    <scope>NUCLEOTIDE SEQUENCE [LARGE SCALE GENOMIC DNA]</scope>
    <source>
        <strain evidence="3">NE-TNMC-100812</strain>
    </source>
</reference>
<protein>
    <recommendedName>
        <fullName evidence="1">AB hydrolase-1 domain-containing protein</fullName>
    </recommendedName>
</protein>
<dbReference type="SUPFAM" id="SSF53474">
    <property type="entry name" value="alpha/beta-Hydrolases"/>
    <property type="match status" value="1"/>
</dbReference>
<evidence type="ECO:0000259" key="1">
    <source>
        <dbReference type="Pfam" id="PF12697"/>
    </source>
</evidence>
<dbReference type="Proteomes" id="UP000179734">
    <property type="component" value="Unassembled WGS sequence"/>
</dbReference>
<accession>A0A1S1NPC7</accession>
<evidence type="ECO:0000313" key="2">
    <source>
        <dbReference type="EMBL" id="OHV06291.1"/>
    </source>
</evidence>
<dbReference type="GO" id="GO:0003824">
    <property type="term" value="F:catalytic activity"/>
    <property type="evidence" value="ECO:0007669"/>
    <property type="project" value="UniProtKB-ARBA"/>
</dbReference>
<dbReference type="EMBL" id="MLQM01000006">
    <property type="protein sequence ID" value="OHV06291.1"/>
    <property type="molecule type" value="Genomic_DNA"/>
</dbReference>
<gene>
    <name evidence="2" type="ORF">BKN37_02530</name>
</gene>
<evidence type="ECO:0000313" key="3">
    <source>
        <dbReference type="Proteomes" id="UP000179734"/>
    </source>
</evidence>
<keyword evidence="3" id="KW-1185">Reference proteome</keyword>
<proteinExistence type="predicted"/>
<organism evidence="2 3">
    <name type="scientific">Mycobacterium talmoniae</name>
    <dbReference type="NCBI Taxonomy" id="1858794"/>
    <lineage>
        <taxon>Bacteria</taxon>
        <taxon>Bacillati</taxon>
        <taxon>Actinomycetota</taxon>
        <taxon>Actinomycetes</taxon>
        <taxon>Mycobacteriales</taxon>
        <taxon>Mycobacteriaceae</taxon>
        <taxon>Mycobacterium</taxon>
    </lineage>
</organism>
<sequence length="229" mass="23991">MRGTICTMETRLDVSAAVGEPATLAATVYPAATPDPGVLVCLPGGTYNRGYWHFEAPGHTGYNFAEYASQRGFSVVAVDPLGTGDSSRPARDIDLPDIAAALAAAIAAVPEVAGTARRPIVVAGWFHLPDVPAAVVEADHATTLSVVPRRFGAAAVPGITADEAALVDVPVFLGYGAVDVSPDPAAEAGFYRRSPEVTTMVLESSGHCHNMASTRRRLWDRLLAWAARP</sequence>
<name>A0A1S1NPC7_9MYCO</name>
<comment type="caution">
    <text evidence="2">The sequence shown here is derived from an EMBL/GenBank/DDBJ whole genome shotgun (WGS) entry which is preliminary data.</text>
</comment>
<feature type="domain" description="AB hydrolase-1" evidence="1">
    <location>
        <begin position="39"/>
        <end position="125"/>
    </location>
</feature>
<dbReference type="AlphaFoldDB" id="A0A1S1NPC7"/>
<dbReference type="Pfam" id="PF12697">
    <property type="entry name" value="Abhydrolase_6"/>
    <property type="match status" value="1"/>
</dbReference>
<dbReference type="InterPro" id="IPR029058">
    <property type="entry name" value="AB_hydrolase_fold"/>
</dbReference>
<dbReference type="InterPro" id="IPR000073">
    <property type="entry name" value="AB_hydrolase_1"/>
</dbReference>